<dbReference type="Proteomes" id="UP000604825">
    <property type="component" value="Unassembled WGS sequence"/>
</dbReference>
<keyword evidence="3" id="KW-1185">Reference proteome</keyword>
<feature type="compositionally biased region" description="Pro residues" evidence="1">
    <location>
        <begin position="14"/>
        <end position="31"/>
    </location>
</feature>
<evidence type="ECO:0000256" key="1">
    <source>
        <dbReference type="SAM" id="MobiDB-lite"/>
    </source>
</evidence>
<comment type="caution">
    <text evidence="2">The sequence shown here is derived from an EMBL/GenBank/DDBJ whole genome shotgun (WGS) entry which is preliminary data.</text>
</comment>
<dbReference type="AlphaFoldDB" id="A0A811S9V1"/>
<evidence type="ECO:0000313" key="2">
    <source>
        <dbReference type="EMBL" id="CAD6338361.1"/>
    </source>
</evidence>
<feature type="compositionally biased region" description="Low complexity" evidence="1">
    <location>
        <begin position="1"/>
        <end position="12"/>
    </location>
</feature>
<protein>
    <submittedName>
        <fullName evidence="2">Uncharacterized protein</fullName>
    </submittedName>
</protein>
<evidence type="ECO:0000313" key="3">
    <source>
        <dbReference type="Proteomes" id="UP000604825"/>
    </source>
</evidence>
<reference evidence="2" key="1">
    <citation type="submission" date="2020-10" db="EMBL/GenBank/DDBJ databases">
        <authorList>
            <person name="Han B."/>
            <person name="Lu T."/>
            <person name="Zhao Q."/>
            <person name="Huang X."/>
            <person name="Zhao Y."/>
        </authorList>
    </citation>
    <scope>NUCLEOTIDE SEQUENCE</scope>
</reference>
<name>A0A811S9V1_9POAL</name>
<gene>
    <name evidence="2" type="ORF">NCGR_LOCUS62459</name>
</gene>
<organism evidence="2 3">
    <name type="scientific">Miscanthus lutarioriparius</name>
    <dbReference type="NCBI Taxonomy" id="422564"/>
    <lineage>
        <taxon>Eukaryota</taxon>
        <taxon>Viridiplantae</taxon>
        <taxon>Streptophyta</taxon>
        <taxon>Embryophyta</taxon>
        <taxon>Tracheophyta</taxon>
        <taxon>Spermatophyta</taxon>
        <taxon>Magnoliopsida</taxon>
        <taxon>Liliopsida</taxon>
        <taxon>Poales</taxon>
        <taxon>Poaceae</taxon>
        <taxon>PACMAD clade</taxon>
        <taxon>Panicoideae</taxon>
        <taxon>Andropogonodae</taxon>
        <taxon>Andropogoneae</taxon>
        <taxon>Saccharinae</taxon>
        <taxon>Miscanthus</taxon>
    </lineage>
</organism>
<feature type="compositionally biased region" description="Low complexity" evidence="1">
    <location>
        <begin position="56"/>
        <end position="78"/>
    </location>
</feature>
<accession>A0A811S9V1</accession>
<feature type="region of interest" description="Disordered" evidence="1">
    <location>
        <begin position="1"/>
        <end position="101"/>
    </location>
</feature>
<dbReference type="EMBL" id="CAJGYO010000019">
    <property type="protein sequence ID" value="CAD6338361.1"/>
    <property type="molecule type" value="Genomic_DNA"/>
</dbReference>
<sequence length="101" mass="9446">MGEGADAAAGQGTPPGPPALDPSDPPCPGPNPSVGCRGGGATARLVERVRPRLVDGAPPGAPSGAASGQPGAAATSSGLPLRQPGVASASIEHEQPSAAGP</sequence>
<proteinExistence type="predicted"/>